<protein>
    <recommendedName>
        <fullName evidence="4">Porin</fullName>
    </recommendedName>
</protein>
<sequence length="186" mass="20316">MKIRSALVAAAAFCALPTLAVADKFDYTYLQGSYQVLTGQDANKWQIKGSFRINDQVYVTAQDGGIYDLRTGTVGLIAPMSDTLHLYGEFGLMDSNDGINPLLEVGARMSLNDQLQVRGALRYMSDVYDTEKTALSGMKGVKDDDELLIALEANYRTSERFSFIGGVSIPTEADGVLLEIGGRLHF</sequence>
<dbReference type="EMBL" id="JBGCUO010000002">
    <property type="protein sequence ID" value="MEY1662835.1"/>
    <property type="molecule type" value="Genomic_DNA"/>
</dbReference>
<evidence type="ECO:0008006" key="4">
    <source>
        <dbReference type="Google" id="ProtNLM"/>
    </source>
</evidence>
<organism evidence="2 3">
    <name type="scientific">Isoalcanivorax beigongshangi</name>
    <dbReference type="NCBI Taxonomy" id="3238810"/>
    <lineage>
        <taxon>Bacteria</taxon>
        <taxon>Pseudomonadati</taxon>
        <taxon>Pseudomonadota</taxon>
        <taxon>Gammaproteobacteria</taxon>
        <taxon>Oceanospirillales</taxon>
        <taxon>Alcanivoracaceae</taxon>
        <taxon>Isoalcanivorax</taxon>
    </lineage>
</organism>
<keyword evidence="1" id="KW-0732">Signal</keyword>
<gene>
    <name evidence="2" type="ORF">AB5I84_11800</name>
</gene>
<reference evidence="2 3" key="1">
    <citation type="submission" date="2024-07" db="EMBL/GenBank/DDBJ databases">
        <authorList>
            <person name="Ren Q."/>
        </authorList>
    </citation>
    <scope>NUCLEOTIDE SEQUENCE [LARGE SCALE GENOMIC DNA]</scope>
    <source>
        <strain evidence="2 3">REN37</strain>
    </source>
</reference>
<name>A0ABV4AMD3_9GAMM</name>
<comment type="caution">
    <text evidence="2">The sequence shown here is derived from an EMBL/GenBank/DDBJ whole genome shotgun (WGS) entry which is preliminary data.</text>
</comment>
<keyword evidence="3" id="KW-1185">Reference proteome</keyword>
<dbReference type="SUPFAM" id="SSF56935">
    <property type="entry name" value="Porins"/>
    <property type="match status" value="1"/>
</dbReference>
<feature type="signal peptide" evidence="1">
    <location>
        <begin position="1"/>
        <end position="20"/>
    </location>
</feature>
<evidence type="ECO:0000313" key="3">
    <source>
        <dbReference type="Proteomes" id="UP001562065"/>
    </source>
</evidence>
<dbReference type="RefSeq" id="WP_369456108.1">
    <property type="nucleotide sequence ID" value="NZ_JBGCUO010000002.1"/>
</dbReference>
<proteinExistence type="predicted"/>
<feature type="chain" id="PRO_5045886676" description="Porin" evidence="1">
    <location>
        <begin position="21"/>
        <end position="186"/>
    </location>
</feature>
<evidence type="ECO:0000256" key="1">
    <source>
        <dbReference type="SAM" id="SignalP"/>
    </source>
</evidence>
<accession>A0ABV4AMD3</accession>
<evidence type="ECO:0000313" key="2">
    <source>
        <dbReference type="EMBL" id="MEY1662835.1"/>
    </source>
</evidence>
<dbReference type="Proteomes" id="UP001562065">
    <property type="component" value="Unassembled WGS sequence"/>
</dbReference>